<organism evidence="2 3">
    <name type="scientific">Puccinia graminis f. sp. tritici</name>
    <dbReference type="NCBI Taxonomy" id="56615"/>
    <lineage>
        <taxon>Eukaryota</taxon>
        <taxon>Fungi</taxon>
        <taxon>Dikarya</taxon>
        <taxon>Basidiomycota</taxon>
        <taxon>Pucciniomycotina</taxon>
        <taxon>Pucciniomycetes</taxon>
        <taxon>Pucciniales</taxon>
        <taxon>Pucciniaceae</taxon>
        <taxon>Puccinia</taxon>
    </lineage>
</organism>
<comment type="caution">
    <text evidence="2">The sequence shown here is derived from an EMBL/GenBank/DDBJ whole genome shotgun (WGS) entry which is preliminary data.</text>
</comment>
<evidence type="ECO:0008006" key="4">
    <source>
        <dbReference type="Google" id="ProtNLM"/>
    </source>
</evidence>
<name>A0A5B0QU26_PUCGR</name>
<protein>
    <recommendedName>
        <fullName evidence="4">No apical meristem-associated C-terminal domain-containing protein</fullName>
    </recommendedName>
</protein>
<dbReference type="EMBL" id="VSWC01000003">
    <property type="protein sequence ID" value="KAA1116413.1"/>
    <property type="molecule type" value="Genomic_DNA"/>
</dbReference>
<accession>A0A5B0QU26</accession>
<sequence length="164" mass="18000">MDDEDIRSIRVIDALQRIDGNSAGPKRGGACAPKGKSCAKQPGQTHPLKPEKDSKLNADSTLKNQTLQSNVRSTKSAASPTSILQNKENPPESKAEYAHQERSNELLKLKIRELELKNAADEAKRLRIKSQGFEKAKMLQELLKSGLSYKEAMEATLTFLGPSA</sequence>
<dbReference type="AlphaFoldDB" id="A0A5B0QU26"/>
<evidence type="ECO:0000313" key="2">
    <source>
        <dbReference type="EMBL" id="KAA1116413.1"/>
    </source>
</evidence>
<evidence type="ECO:0000313" key="3">
    <source>
        <dbReference type="Proteomes" id="UP000324748"/>
    </source>
</evidence>
<keyword evidence="3" id="KW-1185">Reference proteome</keyword>
<reference evidence="2 3" key="1">
    <citation type="submission" date="2019-05" db="EMBL/GenBank/DDBJ databases">
        <title>Emergence of the Ug99 lineage of the wheat stem rust pathogen through somatic hybridization.</title>
        <authorList>
            <person name="Li F."/>
            <person name="Upadhyaya N.M."/>
            <person name="Sperschneider J."/>
            <person name="Matny O."/>
            <person name="Nguyen-Phuc H."/>
            <person name="Mago R."/>
            <person name="Raley C."/>
            <person name="Miller M.E."/>
            <person name="Silverstein K.A.T."/>
            <person name="Henningsen E."/>
            <person name="Hirsch C.D."/>
            <person name="Visser B."/>
            <person name="Pretorius Z.A."/>
            <person name="Steffenson B.J."/>
            <person name="Schwessinger B."/>
            <person name="Dodds P.N."/>
            <person name="Figueroa M."/>
        </authorList>
    </citation>
    <scope>NUCLEOTIDE SEQUENCE [LARGE SCALE GENOMIC DNA]</scope>
    <source>
        <strain evidence="2">21-0</strain>
    </source>
</reference>
<feature type="region of interest" description="Disordered" evidence="1">
    <location>
        <begin position="16"/>
        <end position="101"/>
    </location>
</feature>
<feature type="compositionally biased region" description="Polar residues" evidence="1">
    <location>
        <begin position="57"/>
        <end position="88"/>
    </location>
</feature>
<dbReference type="OrthoDB" id="2497737at2759"/>
<dbReference type="Proteomes" id="UP000324748">
    <property type="component" value="Unassembled WGS sequence"/>
</dbReference>
<proteinExistence type="predicted"/>
<feature type="compositionally biased region" description="Basic and acidic residues" evidence="1">
    <location>
        <begin position="89"/>
        <end position="101"/>
    </location>
</feature>
<gene>
    <name evidence="2" type="ORF">PGT21_013173</name>
</gene>
<evidence type="ECO:0000256" key="1">
    <source>
        <dbReference type="SAM" id="MobiDB-lite"/>
    </source>
</evidence>